<dbReference type="AlphaFoldDB" id="D3SPZ5"/>
<dbReference type="SUPFAM" id="SSF56784">
    <property type="entry name" value="HAD-like"/>
    <property type="match status" value="1"/>
</dbReference>
<dbReference type="GO" id="GO:0008967">
    <property type="term" value="F:phosphoglycolate phosphatase activity"/>
    <property type="evidence" value="ECO:0007669"/>
    <property type="project" value="UniProtKB-EC"/>
</dbReference>
<dbReference type="GO" id="GO:0006281">
    <property type="term" value="P:DNA repair"/>
    <property type="evidence" value="ECO:0007669"/>
    <property type="project" value="TreeGrafter"/>
</dbReference>
<comment type="pathway">
    <text evidence="2">Organic acid metabolism; glycolate biosynthesis; glycolate from 2-phosphoglycolate: step 1/1.</text>
</comment>
<dbReference type="Pfam" id="PF00702">
    <property type="entry name" value="Hydrolase"/>
    <property type="match status" value="1"/>
</dbReference>
<dbReference type="InterPro" id="IPR023198">
    <property type="entry name" value="PGP-like_dom2"/>
</dbReference>
<accession>D3SPZ5</accession>
<dbReference type="Gene3D" id="3.40.50.1000">
    <property type="entry name" value="HAD superfamily/HAD-like"/>
    <property type="match status" value="1"/>
</dbReference>
<comment type="catalytic activity">
    <reaction evidence="1">
        <text>2-phosphoglycolate + H2O = glycolate + phosphate</text>
        <dbReference type="Rhea" id="RHEA:14369"/>
        <dbReference type="ChEBI" id="CHEBI:15377"/>
        <dbReference type="ChEBI" id="CHEBI:29805"/>
        <dbReference type="ChEBI" id="CHEBI:43474"/>
        <dbReference type="ChEBI" id="CHEBI:58033"/>
        <dbReference type="EC" id="3.1.3.18"/>
    </reaction>
</comment>
<reference evidence="6" key="1">
    <citation type="journal article" date="2010" name="Stand. Genomic Sci.">
        <title>Complete genome sequence of Thermocrinis albus type strain (HI 11/12T).</title>
        <authorList>
            <person name="Wirth R."/>
            <person name="Sikorski J."/>
            <person name="Brambilla E."/>
            <person name="Misra M."/>
            <person name="Lapidus A."/>
            <person name="Copeland A."/>
            <person name="Nolan M."/>
            <person name="Lucas S."/>
            <person name="Chen F."/>
            <person name="Tice H."/>
            <person name="Cheng J.F."/>
            <person name="Han C."/>
            <person name="Detter J.C."/>
            <person name="Tapia R."/>
            <person name="Bruce D."/>
            <person name="Goodwin L."/>
            <person name="Pitluck S."/>
            <person name="Pati A."/>
            <person name="Anderson I."/>
            <person name="Ivanova N."/>
            <person name="Mavromatis K."/>
            <person name="Mikhailova N."/>
            <person name="Chen A."/>
            <person name="Palaniappan K."/>
            <person name="Bilek Y."/>
            <person name="Hader T."/>
            <person name="Land M."/>
            <person name="Hauser L."/>
            <person name="Chang Y.J."/>
            <person name="Jeffries C.D."/>
            <person name="Tindall B.J."/>
            <person name="Rohde M."/>
            <person name="Goker M."/>
            <person name="Bristow J."/>
            <person name="Eisen J.A."/>
            <person name="Markowitz V."/>
            <person name="Hugenholtz P."/>
            <person name="Kyrpides N.C."/>
            <person name="Klenk H.P."/>
        </authorList>
    </citation>
    <scope>NUCLEOTIDE SEQUENCE [LARGE SCALE GENOMIC DNA]</scope>
    <source>
        <strain evidence="6">DSM 14484 / JCM 11386 / HI 11/12</strain>
    </source>
</reference>
<gene>
    <name evidence="5" type="ordered locus">Thal_0598</name>
</gene>
<evidence type="ECO:0000256" key="1">
    <source>
        <dbReference type="ARBA" id="ARBA00000830"/>
    </source>
</evidence>
<dbReference type="PANTHER" id="PTHR43434">
    <property type="entry name" value="PHOSPHOGLYCOLATE PHOSPHATASE"/>
    <property type="match status" value="1"/>
</dbReference>
<dbReference type="Gene3D" id="1.10.150.240">
    <property type="entry name" value="Putative phosphatase, domain 2"/>
    <property type="match status" value="1"/>
</dbReference>
<dbReference type="SFLD" id="SFLDS00003">
    <property type="entry name" value="Haloacid_Dehalogenase"/>
    <property type="match status" value="1"/>
</dbReference>
<proteinExistence type="inferred from homology"/>
<evidence type="ECO:0000256" key="3">
    <source>
        <dbReference type="ARBA" id="ARBA00006171"/>
    </source>
</evidence>
<dbReference type="eggNOG" id="COG0546">
    <property type="taxonomic scope" value="Bacteria"/>
</dbReference>
<sequence length="222" mass="26118">MRKGLIFDVDGVLVDVSESYHHAIKMTAEYFLGKEVDLEVVRKIKFEKGINNDWLATKEVLLHFGMDVDLERIIDKFNEIYRLLRDRERPILPRDTLERFKAEGFPLAILTGRPREDLRYFMERFGMEDLFDVVIDDDELHPDLKKPHPYALHYCLELMDVDGAVYVGDSLADYTMVRDYRRLYEKPVLYIHFGDRVVPANQRVVKTPAELEEALREALLLL</sequence>
<dbReference type="SFLD" id="SFLDG01129">
    <property type="entry name" value="C1.5:_HAD__Beta-PGM__Phosphata"/>
    <property type="match status" value="1"/>
</dbReference>
<dbReference type="OrthoDB" id="9807630at2"/>
<keyword evidence="6" id="KW-1185">Reference proteome</keyword>
<dbReference type="STRING" id="638303.Thal_0598"/>
<dbReference type="Proteomes" id="UP000002043">
    <property type="component" value="Chromosome"/>
</dbReference>
<dbReference type="NCBIfam" id="TIGR01549">
    <property type="entry name" value="HAD-SF-IA-v1"/>
    <property type="match status" value="1"/>
</dbReference>
<dbReference type="RefSeq" id="WP_012991639.1">
    <property type="nucleotide sequence ID" value="NC_013894.1"/>
</dbReference>
<dbReference type="InterPro" id="IPR036412">
    <property type="entry name" value="HAD-like_sf"/>
</dbReference>
<comment type="similarity">
    <text evidence="3">Belongs to the HAD-like hydrolase superfamily. CbbY/CbbZ/Gph/YieH family.</text>
</comment>
<dbReference type="PANTHER" id="PTHR43434:SF1">
    <property type="entry name" value="PHOSPHOGLYCOLATE PHOSPHATASE"/>
    <property type="match status" value="1"/>
</dbReference>
<dbReference type="HOGENOM" id="CLU_082635_0_0_0"/>
<evidence type="ECO:0000256" key="2">
    <source>
        <dbReference type="ARBA" id="ARBA00004818"/>
    </source>
</evidence>
<evidence type="ECO:0000313" key="5">
    <source>
        <dbReference type="EMBL" id="ADC89232.1"/>
    </source>
</evidence>
<dbReference type="InterPro" id="IPR006439">
    <property type="entry name" value="HAD-SF_hydro_IA"/>
</dbReference>
<keyword evidence="5" id="KW-0378">Hydrolase</keyword>
<dbReference type="InterPro" id="IPR023214">
    <property type="entry name" value="HAD_sf"/>
</dbReference>
<dbReference type="InterPro" id="IPR050155">
    <property type="entry name" value="HAD-like_hydrolase_sf"/>
</dbReference>
<protein>
    <recommendedName>
        <fullName evidence="4">phosphoglycolate phosphatase</fullName>
        <ecNumber evidence="4">3.1.3.18</ecNumber>
    </recommendedName>
</protein>
<evidence type="ECO:0000313" key="6">
    <source>
        <dbReference type="Proteomes" id="UP000002043"/>
    </source>
</evidence>
<dbReference type="KEGG" id="tal:Thal_0598"/>
<name>D3SPZ5_THEAH</name>
<dbReference type="EC" id="3.1.3.18" evidence="4"/>
<evidence type="ECO:0000256" key="4">
    <source>
        <dbReference type="ARBA" id="ARBA00013078"/>
    </source>
</evidence>
<dbReference type="EMBL" id="CP001931">
    <property type="protein sequence ID" value="ADC89232.1"/>
    <property type="molecule type" value="Genomic_DNA"/>
</dbReference>
<organism evidence="5 6">
    <name type="scientific">Thermocrinis albus (strain DSM 14484 / JCM 11386 / HI 11/12)</name>
    <dbReference type="NCBI Taxonomy" id="638303"/>
    <lineage>
        <taxon>Bacteria</taxon>
        <taxon>Pseudomonadati</taxon>
        <taxon>Aquificota</taxon>
        <taxon>Aquificia</taxon>
        <taxon>Aquificales</taxon>
        <taxon>Aquificaceae</taxon>
        <taxon>Thermocrinis</taxon>
    </lineage>
</organism>